<keyword evidence="7" id="KW-1185">Reference proteome</keyword>
<dbReference type="Proteomes" id="UP000278143">
    <property type="component" value="Unassembled WGS sequence"/>
</dbReference>
<dbReference type="GO" id="GO:0005730">
    <property type="term" value="C:nucleolus"/>
    <property type="evidence" value="ECO:0007669"/>
    <property type="project" value="TreeGrafter"/>
</dbReference>
<keyword evidence="6" id="KW-0689">Ribosomal protein</keyword>
<evidence type="ECO:0000256" key="3">
    <source>
        <dbReference type="ARBA" id="ARBA00022517"/>
    </source>
</evidence>
<name>A0A4P9YYP5_9FUNG</name>
<dbReference type="InterPro" id="IPR023442">
    <property type="entry name" value="Ribosomal_eL24_CS"/>
</dbReference>
<dbReference type="InterPro" id="IPR038630">
    <property type="entry name" value="L24e/L24_sf"/>
</dbReference>
<dbReference type="InterPro" id="IPR011017">
    <property type="entry name" value="TRASH_dom"/>
</dbReference>
<dbReference type="SUPFAM" id="SSF57716">
    <property type="entry name" value="Glucocorticoid receptor-like (DNA-binding domain)"/>
    <property type="match status" value="1"/>
</dbReference>
<evidence type="ECO:0000259" key="5">
    <source>
        <dbReference type="SMART" id="SM00746"/>
    </source>
</evidence>
<accession>A0A4P9YYP5</accession>
<dbReference type="InterPro" id="IPR056366">
    <property type="entry name" value="Ribosomal_eL24"/>
</dbReference>
<proteinExistence type="inferred from homology"/>
<dbReference type="GO" id="GO:0042273">
    <property type="term" value="P:ribosomal large subunit biogenesis"/>
    <property type="evidence" value="ECO:0007669"/>
    <property type="project" value="TreeGrafter"/>
</dbReference>
<dbReference type="GO" id="GO:0003735">
    <property type="term" value="F:structural constituent of ribosome"/>
    <property type="evidence" value="ECO:0007669"/>
    <property type="project" value="InterPro"/>
</dbReference>
<gene>
    <name evidence="6" type="ORF">SYNPS1DRAFT_16078</name>
</gene>
<dbReference type="GO" id="GO:0005840">
    <property type="term" value="C:ribosome"/>
    <property type="evidence" value="ECO:0007669"/>
    <property type="project" value="UniProtKB-KW"/>
</dbReference>
<organism evidence="6 7">
    <name type="scientific">Syncephalis pseudoplumigaleata</name>
    <dbReference type="NCBI Taxonomy" id="1712513"/>
    <lineage>
        <taxon>Eukaryota</taxon>
        <taxon>Fungi</taxon>
        <taxon>Fungi incertae sedis</taxon>
        <taxon>Zoopagomycota</taxon>
        <taxon>Zoopagomycotina</taxon>
        <taxon>Zoopagomycetes</taxon>
        <taxon>Zoopagales</taxon>
        <taxon>Piptocephalidaceae</taxon>
        <taxon>Syncephalis</taxon>
    </lineage>
</organism>
<sequence>MRLEKCYFCSSTVYPGHGITFVRNDSKVFRFCRSKCHKNFKMKRNPRKVRWTKAFRRAAGKEMTIDATFEFEKRRNIPVRYDRNLMQTTVKAMQRVHEIRKRRERAHFKNRMAGKRDQERAQDIKELQRGVELISSSTLKAKILAQKEEKKTVTPMDMDQS</sequence>
<dbReference type="Gene3D" id="2.30.170.20">
    <property type="entry name" value="Ribosomal protein L24e"/>
    <property type="match status" value="1"/>
</dbReference>
<dbReference type="AlphaFoldDB" id="A0A4P9YYP5"/>
<dbReference type="SMART" id="SM00746">
    <property type="entry name" value="TRASH"/>
    <property type="match status" value="1"/>
</dbReference>
<dbReference type="Pfam" id="PF01246">
    <property type="entry name" value="Ribosomal_L24e"/>
    <property type="match status" value="1"/>
</dbReference>
<dbReference type="PANTHER" id="PTHR10792:SF8">
    <property type="entry name" value="RIBOSOME BIOGENESIS PROTEIN RLP24-RELATED"/>
    <property type="match status" value="1"/>
</dbReference>
<dbReference type="FunFam" id="2.30.170.20:FF:000001">
    <property type="entry name" value="probable ribosome biogenesis protein RLP24"/>
    <property type="match status" value="1"/>
</dbReference>
<keyword evidence="3" id="KW-0690">Ribosome biogenesis</keyword>
<reference evidence="7" key="1">
    <citation type="journal article" date="2018" name="Nat. Microbiol.">
        <title>Leveraging single-cell genomics to expand the fungal tree of life.</title>
        <authorList>
            <person name="Ahrendt S.R."/>
            <person name="Quandt C.A."/>
            <person name="Ciobanu D."/>
            <person name="Clum A."/>
            <person name="Salamov A."/>
            <person name="Andreopoulos B."/>
            <person name="Cheng J.F."/>
            <person name="Woyke T."/>
            <person name="Pelin A."/>
            <person name="Henrissat B."/>
            <person name="Reynolds N.K."/>
            <person name="Benny G.L."/>
            <person name="Smith M.E."/>
            <person name="James T.Y."/>
            <person name="Grigoriev I.V."/>
        </authorList>
    </citation>
    <scope>NUCLEOTIDE SEQUENCE [LARGE SCALE GENOMIC DNA]</scope>
    <source>
        <strain evidence="7">Benny S71-1</strain>
    </source>
</reference>
<evidence type="ECO:0000256" key="2">
    <source>
        <dbReference type="ARBA" id="ARBA00005647"/>
    </source>
</evidence>
<protein>
    <submittedName>
        <fullName evidence="6">Ribosomal protein L24e-domain-containing protein</fullName>
    </submittedName>
</protein>
<evidence type="ECO:0000313" key="6">
    <source>
        <dbReference type="EMBL" id="RKP25174.1"/>
    </source>
</evidence>
<feature type="domain" description="TRASH" evidence="5">
    <location>
        <begin position="6"/>
        <end position="44"/>
    </location>
</feature>
<evidence type="ECO:0000256" key="4">
    <source>
        <dbReference type="ARBA" id="ARBA00023242"/>
    </source>
</evidence>
<keyword evidence="6" id="KW-0687">Ribonucleoprotein</keyword>
<evidence type="ECO:0000313" key="7">
    <source>
        <dbReference type="Proteomes" id="UP000278143"/>
    </source>
</evidence>
<comment type="subcellular location">
    <subcellularLocation>
        <location evidence="1">Nucleus</location>
    </subcellularLocation>
</comment>
<dbReference type="OrthoDB" id="10262490at2759"/>
<keyword evidence="4" id="KW-0539">Nucleus</keyword>
<comment type="similarity">
    <text evidence="2">Belongs to the eukaryotic ribosomal protein eL24 family.</text>
</comment>
<dbReference type="PROSITE" id="PS01073">
    <property type="entry name" value="RIBOSOMAL_L24E"/>
    <property type="match status" value="1"/>
</dbReference>
<dbReference type="PANTHER" id="PTHR10792">
    <property type="entry name" value="60S RIBOSOMAL PROTEIN L24"/>
    <property type="match status" value="1"/>
</dbReference>
<dbReference type="EMBL" id="KZ989854">
    <property type="protein sequence ID" value="RKP25174.1"/>
    <property type="molecule type" value="Genomic_DNA"/>
</dbReference>
<evidence type="ECO:0000256" key="1">
    <source>
        <dbReference type="ARBA" id="ARBA00004123"/>
    </source>
</evidence>
<dbReference type="CDD" id="cd00472">
    <property type="entry name" value="Ribosomal_L24e_L24"/>
    <property type="match status" value="1"/>
</dbReference>
<dbReference type="InterPro" id="IPR000988">
    <property type="entry name" value="Ribosomal_eL24-rel_N"/>
</dbReference>